<keyword evidence="4" id="KW-0560">Oxidoreductase</keyword>
<comment type="caution">
    <text evidence="7">The sequence shown here is derived from an EMBL/GenBank/DDBJ whole genome shotgun (WGS) entry which is preliminary data.</text>
</comment>
<feature type="domain" description="Glucose-methanol-choline oxidoreductase C-terminal" evidence="6">
    <location>
        <begin position="384"/>
        <end position="489"/>
    </location>
</feature>
<dbReference type="Gene3D" id="3.50.50.60">
    <property type="entry name" value="FAD/NAD(P)-binding domain"/>
    <property type="match status" value="2"/>
</dbReference>
<dbReference type="InterPro" id="IPR036188">
    <property type="entry name" value="FAD/NAD-bd_sf"/>
</dbReference>
<dbReference type="Proteomes" id="UP001596298">
    <property type="component" value="Unassembled WGS sequence"/>
</dbReference>
<name>A0ABW2AD25_9MICO</name>
<accession>A0ABW2AD25</accession>
<proteinExistence type="inferred from homology"/>
<evidence type="ECO:0000259" key="6">
    <source>
        <dbReference type="Pfam" id="PF05199"/>
    </source>
</evidence>
<dbReference type="InterPro" id="IPR007867">
    <property type="entry name" value="GMC_OxRtase_C"/>
</dbReference>
<evidence type="ECO:0000259" key="5">
    <source>
        <dbReference type="Pfam" id="PF00732"/>
    </source>
</evidence>
<protein>
    <submittedName>
        <fullName evidence="7">FAD-dependent oxidoreductase</fullName>
    </submittedName>
</protein>
<reference evidence="8" key="1">
    <citation type="journal article" date="2019" name="Int. J. Syst. Evol. Microbiol.">
        <title>The Global Catalogue of Microorganisms (GCM) 10K type strain sequencing project: providing services to taxonomists for standard genome sequencing and annotation.</title>
        <authorList>
            <consortium name="The Broad Institute Genomics Platform"/>
            <consortium name="The Broad Institute Genome Sequencing Center for Infectious Disease"/>
            <person name="Wu L."/>
            <person name="Ma J."/>
        </authorList>
    </citation>
    <scope>NUCLEOTIDE SEQUENCE [LARGE SCALE GENOMIC DNA]</scope>
    <source>
        <strain evidence="8">CCUG 58127</strain>
    </source>
</reference>
<feature type="domain" description="Glucose-methanol-choline oxidoreductase N-terminal" evidence="5">
    <location>
        <begin position="197"/>
        <end position="300"/>
    </location>
</feature>
<keyword evidence="8" id="KW-1185">Reference proteome</keyword>
<evidence type="ECO:0000256" key="4">
    <source>
        <dbReference type="ARBA" id="ARBA00023002"/>
    </source>
</evidence>
<dbReference type="PANTHER" id="PTHR46056">
    <property type="entry name" value="LONG-CHAIN-ALCOHOL OXIDASE"/>
    <property type="match status" value="1"/>
</dbReference>
<dbReference type="PANTHER" id="PTHR46056:SF12">
    <property type="entry name" value="LONG-CHAIN-ALCOHOL OXIDASE"/>
    <property type="match status" value="1"/>
</dbReference>
<gene>
    <name evidence="7" type="ORF">ACFQDH_04835</name>
</gene>
<organism evidence="7 8">
    <name type="scientific">Flexivirga alba</name>
    <dbReference type="NCBI Taxonomy" id="702742"/>
    <lineage>
        <taxon>Bacteria</taxon>
        <taxon>Bacillati</taxon>
        <taxon>Actinomycetota</taxon>
        <taxon>Actinomycetes</taxon>
        <taxon>Micrococcales</taxon>
        <taxon>Dermacoccaceae</taxon>
        <taxon>Flexivirga</taxon>
    </lineage>
</organism>
<dbReference type="SUPFAM" id="SSF51905">
    <property type="entry name" value="FAD/NAD(P)-binding domain"/>
    <property type="match status" value="1"/>
</dbReference>
<dbReference type="Pfam" id="PF00732">
    <property type="entry name" value="GMC_oxred_N"/>
    <property type="match status" value="1"/>
</dbReference>
<evidence type="ECO:0000256" key="1">
    <source>
        <dbReference type="ARBA" id="ARBA00010790"/>
    </source>
</evidence>
<dbReference type="EMBL" id="JBHSWH010000001">
    <property type="protein sequence ID" value="MFC6704612.1"/>
    <property type="molecule type" value="Genomic_DNA"/>
</dbReference>
<evidence type="ECO:0000256" key="3">
    <source>
        <dbReference type="ARBA" id="ARBA00022827"/>
    </source>
</evidence>
<evidence type="ECO:0000313" key="8">
    <source>
        <dbReference type="Proteomes" id="UP001596298"/>
    </source>
</evidence>
<comment type="similarity">
    <text evidence="1">Belongs to the GMC oxidoreductase family.</text>
</comment>
<evidence type="ECO:0000313" key="7">
    <source>
        <dbReference type="EMBL" id="MFC6704612.1"/>
    </source>
</evidence>
<keyword evidence="2" id="KW-0285">Flavoprotein</keyword>
<dbReference type="InterPro" id="IPR000172">
    <property type="entry name" value="GMC_OxRdtase_N"/>
</dbReference>
<dbReference type="Pfam" id="PF05199">
    <property type="entry name" value="GMC_oxred_C"/>
    <property type="match status" value="1"/>
</dbReference>
<dbReference type="RefSeq" id="WP_382399004.1">
    <property type="nucleotide sequence ID" value="NZ_JBHSWH010000001.1"/>
</dbReference>
<sequence>MADPHFDVVIIGSGAGGGTMARALAGRDASVLVLERGDWVPQEKENWEPAAVWRRRRYRTDERWVNRKGEDFVPFMHYNVGGNTKFWGAALFRLRESDFDPVEYPGGTSPAWPIDYQTLAPWYDRAEELYEVHGQKGADPTEADRKPYPHPAVPHEPVMARIVEQLAARGVGAFPLPLGLINPAEPGGCLLCDTCNSFPCLLRAKSDADTCGVTPALESENVELWTGARAVRLVTDASGRRVTGVEVNRRGERVHLTAGTVVLAAGAVNSAALLLASRTDRHTDGLANSSGLVGRHYMAHVSTMMEAFHPFQVNPTLFQKTVGINDFYLPDHGRSYPLGHIQSQGRAHAAIVKAVMPGLPMWAAEAWVQRGVDWLAMTEDLPDPENRVSLTPDGRIRLDYRHNNLQVHRELVREAAQMMRRLGAWVVIRHRFKNANTTHQCGTLRFGEDPRTSVLDLYCRTHDVENLFVTDSSFFPSSAAVNPGLTVIAQTLRVADHLLATDLGGSA</sequence>
<keyword evidence="3" id="KW-0274">FAD</keyword>
<evidence type="ECO:0000256" key="2">
    <source>
        <dbReference type="ARBA" id="ARBA00022630"/>
    </source>
</evidence>